<accession>A0ABV9MG61</accession>
<comment type="caution">
    <text evidence="1">The sequence shown here is derived from an EMBL/GenBank/DDBJ whole genome shotgun (WGS) entry which is preliminary data.</text>
</comment>
<reference evidence="2" key="1">
    <citation type="journal article" date="2019" name="Int. J. Syst. Evol. Microbiol.">
        <title>The Global Catalogue of Microorganisms (GCM) 10K type strain sequencing project: providing services to taxonomists for standard genome sequencing and annotation.</title>
        <authorList>
            <consortium name="The Broad Institute Genomics Platform"/>
            <consortium name="The Broad Institute Genome Sequencing Center for Infectious Disease"/>
            <person name="Wu L."/>
            <person name="Ma J."/>
        </authorList>
    </citation>
    <scope>NUCLEOTIDE SEQUENCE [LARGE SCALE GENOMIC DNA]</scope>
    <source>
        <strain evidence="2">CGMCC 1.12151</strain>
    </source>
</reference>
<sequence>MNFEVIEVKVPSLNYGCHNPEKLAEGAEVHIKVAMMLATHKEKKDLRNATLNISILLVEDENTDDPKEITKEEADGFFIADYKLFFKTDMENSPELENIVMRWLEPYFNKGLLDFSNEVGIPPLNIPYGFLENAQKEE</sequence>
<evidence type="ECO:0000313" key="2">
    <source>
        <dbReference type="Proteomes" id="UP001595932"/>
    </source>
</evidence>
<proteinExistence type="predicted"/>
<keyword evidence="2" id="KW-1185">Reference proteome</keyword>
<organism evidence="1 2">
    <name type="scientific">Planococcus dechangensis</name>
    <dbReference type="NCBI Taxonomy" id="1176255"/>
    <lineage>
        <taxon>Bacteria</taxon>
        <taxon>Bacillati</taxon>
        <taxon>Bacillota</taxon>
        <taxon>Bacilli</taxon>
        <taxon>Bacillales</taxon>
        <taxon>Caryophanaceae</taxon>
        <taxon>Planococcus</taxon>
    </lineage>
</organism>
<protein>
    <submittedName>
        <fullName evidence="1">Uncharacterized protein</fullName>
    </submittedName>
</protein>
<gene>
    <name evidence="1" type="ORF">ACFO5U_14600</name>
</gene>
<dbReference type="EMBL" id="JBHSGL010000015">
    <property type="protein sequence ID" value="MFC4714075.1"/>
    <property type="molecule type" value="Genomic_DNA"/>
</dbReference>
<dbReference type="Proteomes" id="UP001595932">
    <property type="component" value="Unassembled WGS sequence"/>
</dbReference>
<dbReference type="RefSeq" id="WP_377279810.1">
    <property type="nucleotide sequence ID" value="NZ_JBHSGL010000015.1"/>
</dbReference>
<name>A0ABV9MG61_9BACL</name>
<evidence type="ECO:0000313" key="1">
    <source>
        <dbReference type="EMBL" id="MFC4714075.1"/>
    </source>
</evidence>